<evidence type="ECO:0000313" key="1">
    <source>
        <dbReference type="EMBL" id="SEQ69488.1"/>
    </source>
</evidence>
<evidence type="ECO:0000313" key="2">
    <source>
        <dbReference type="Proteomes" id="UP000199267"/>
    </source>
</evidence>
<gene>
    <name evidence="1" type="ORF">SAMN04244573_02065</name>
</gene>
<accession>A0A1H9I4M5</accession>
<dbReference type="Proteomes" id="UP000199267">
    <property type="component" value="Unassembled WGS sequence"/>
</dbReference>
<dbReference type="EMBL" id="FOFJ01000016">
    <property type="protein sequence ID" value="SEQ69488.1"/>
    <property type="molecule type" value="Genomic_DNA"/>
</dbReference>
<protein>
    <submittedName>
        <fullName evidence="1">Uncharacterized protein</fullName>
    </submittedName>
</protein>
<organism evidence="1 2">
    <name type="scientific">Azotobacter beijerinckii</name>
    <dbReference type="NCBI Taxonomy" id="170623"/>
    <lineage>
        <taxon>Bacteria</taxon>
        <taxon>Pseudomonadati</taxon>
        <taxon>Pseudomonadota</taxon>
        <taxon>Gammaproteobacteria</taxon>
        <taxon>Pseudomonadales</taxon>
        <taxon>Pseudomonadaceae</taxon>
        <taxon>Azotobacter</taxon>
    </lineage>
</organism>
<name>A0A1H9I4M5_9GAMM</name>
<sequence length="119" mass="12958">MKPAPVFRPLRADSQANSLAVLGYRTDASYLELTNEADMRQSAAQHLLNVLSCVTDLDEFTASELAGCFLAVRLLSSDARTLYDAACDCRRREHQASKGIGQASEVHGLHTVKHARAGQ</sequence>
<proteinExistence type="predicted"/>
<dbReference type="AlphaFoldDB" id="A0A1H9I4M5"/>
<reference evidence="1 2" key="1">
    <citation type="submission" date="2016-10" db="EMBL/GenBank/DDBJ databases">
        <authorList>
            <person name="de Groot N.N."/>
        </authorList>
    </citation>
    <scope>NUCLEOTIDE SEQUENCE [LARGE SCALE GENOMIC DNA]</scope>
    <source>
        <strain evidence="1 2">DSM 378</strain>
    </source>
</reference>
<dbReference type="RefSeq" id="WP_090621729.1">
    <property type="nucleotide sequence ID" value="NZ_FOFJ01000016.1"/>
</dbReference>